<reference evidence="2" key="1">
    <citation type="journal article" date="2017" name="Nat. Commun.">
        <title>The North American bullfrog draft genome provides insight into hormonal regulation of long noncoding RNA.</title>
        <authorList>
            <person name="Hammond S.A."/>
            <person name="Warren R.L."/>
            <person name="Vandervalk B.P."/>
            <person name="Kucuk E."/>
            <person name="Khan H."/>
            <person name="Gibb E.A."/>
            <person name="Pandoh P."/>
            <person name="Kirk H."/>
            <person name="Zhao Y."/>
            <person name="Jones M."/>
            <person name="Mungall A.J."/>
            <person name="Coope R."/>
            <person name="Pleasance S."/>
            <person name="Moore R.A."/>
            <person name="Holt R.A."/>
            <person name="Round J.M."/>
            <person name="Ohora S."/>
            <person name="Walle B.V."/>
            <person name="Veldhoen N."/>
            <person name="Helbing C.C."/>
            <person name="Birol I."/>
        </authorList>
    </citation>
    <scope>NUCLEOTIDE SEQUENCE [LARGE SCALE GENOMIC DNA]</scope>
</reference>
<accession>A0A2G9Q1N9</accession>
<protein>
    <submittedName>
        <fullName evidence="1">Uncharacterized protein</fullName>
    </submittedName>
</protein>
<gene>
    <name evidence="1" type="ORF">AB205_0089650</name>
</gene>
<keyword evidence="2" id="KW-1185">Reference proteome</keyword>
<dbReference type="AlphaFoldDB" id="A0A2G9Q1N9"/>
<evidence type="ECO:0000313" key="2">
    <source>
        <dbReference type="Proteomes" id="UP000228934"/>
    </source>
</evidence>
<evidence type="ECO:0000313" key="1">
    <source>
        <dbReference type="EMBL" id="PIO09524.1"/>
    </source>
</evidence>
<organism evidence="1 2">
    <name type="scientific">Aquarana catesbeiana</name>
    <name type="common">American bullfrog</name>
    <name type="synonym">Rana catesbeiana</name>
    <dbReference type="NCBI Taxonomy" id="8400"/>
    <lineage>
        <taxon>Eukaryota</taxon>
        <taxon>Metazoa</taxon>
        <taxon>Chordata</taxon>
        <taxon>Craniata</taxon>
        <taxon>Vertebrata</taxon>
        <taxon>Euteleostomi</taxon>
        <taxon>Amphibia</taxon>
        <taxon>Batrachia</taxon>
        <taxon>Anura</taxon>
        <taxon>Neobatrachia</taxon>
        <taxon>Ranoidea</taxon>
        <taxon>Ranidae</taxon>
        <taxon>Aquarana</taxon>
    </lineage>
</organism>
<dbReference type="EMBL" id="KZ369984">
    <property type="protein sequence ID" value="PIO09524.1"/>
    <property type="molecule type" value="Genomic_DNA"/>
</dbReference>
<sequence>MEAFWGCNPFLNNKVAVRKGFLPQNTSLDPPHDGRSHMLTLGNLCASSKFGFFRGDFPPSERNIKHSS</sequence>
<name>A0A2G9Q1N9_AQUCT</name>
<dbReference type="Proteomes" id="UP000228934">
    <property type="component" value="Unassembled WGS sequence"/>
</dbReference>
<proteinExistence type="predicted"/>